<accession>A0A0G0LAY4</accession>
<proteinExistence type="predicted"/>
<comment type="caution">
    <text evidence="1">The sequence shown here is derived from an EMBL/GenBank/DDBJ whole genome shotgun (WGS) entry which is preliminary data.</text>
</comment>
<evidence type="ECO:0000313" key="2">
    <source>
        <dbReference type="Proteomes" id="UP000034893"/>
    </source>
</evidence>
<protein>
    <submittedName>
        <fullName evidence="1">Uncharacterized protein</fullName>
    </submittedName>
</protein>
<organism evidence="1 2">
    <name type="scientific">Candidatus Curtissbacteria bacterium GW2011_GWC2_38_9</name>
    <dbReference type="NCBI Taxonomy" id="1618414"/>
    <lineage>
        <taxon>Bacteria</taxon>
        <taxon>Candidatus Curtissiibacteriota</taxon>
    </lineage>
</organism>
<name>A0A0G0LAY4_9BACT</name>
<dbReference type="Proteomes" id="UP000034893">
    <property type="component" value="Unassembled WGS sequence"/>
</dbReference>
<dbReference type="SUPFAM" id="SSF56024">
    <property type="entry name" value="Phospholipase D/nuclease"/>
    <property type="match status" value="1"/>
</dbReference>
<sequence>MLVDDQEGITGSQNIDILSFDFNMESGVFFTEPELISELSQVAEDWKKEATRYSPKIKGIGPVDLLLDFCFIFFEQAVKFFNRITA</sequence>
<dbReference type="EMBL" id="LBVP01000027">
    <property type="protein sequence ID" value="KKQ88142.1"/>
    <property type="molecule type" value="Genomic_DNA"/>
</dbReference>
<dbReference type="Gene3D" id="3.30.870.10">
    <property type="entry name" value="Endonuclease Chain A"/>
    <property type="match status" value="1"/>
</dbReference>
<evidence type="ECO:0000313" key="1">
    <source>
        <dbReference type="EMBL" id="KKQ88142.1"/>
    </source>
</evidence>
<reference evidence="1 2" key="1">
    <citation type="journal article" date="2015" name="Nature">
        <title>rRNA introns, odd ribosomes, and small enigmatic genomes across a large radiation of phyla.</title>
        <authorList>
            <person name="Brown C.T."/>
            <person name="Hug L.A."/>
            <person name="Thomas B.C."/>
            <person name="Sharon I."/>
            <person name="Castelle C.J."/>
            <person name="Singh A."/>
            <person name="Wilkins M.J."/>
            <person name="Williams K.H."/>
            <person name="Banfield J.F."/>
        </authorList>
    </citation>
    <scope>NUCLEOTIDE SEQUENCE [LARGE SCALE GENOMIC DNA]</scope>
</reference>
<gene>
    <name evidence="1" type="ORF">UT12_C0027G0007</name>
</gene>
<dbReference type="AlphaFoldDB" id="A0A0G0LAY4"/>